<dbReference type="AlphaFoldDB" id="A0A7W8LD55"/>
<evidence type="ECO:0000313" key="2">
    <source>
        <dbReference type="EMBL" id="MBB5404453.1"/>
    </source>
</evidence>
<feature type="domain" description="DUF302" evidence="1">
    <location>
        <begin position="117"/>
        <end position="168"/>
    </location>
</feature>
<dbReference type="SUPFAM" id="SSF103247">
    <property type="entry name" value="TT1751-like"/>
    <property type="match status" value="1"/>
</dbReference>
<protein>
    <submittedName>
        <fullName evidence="2">Uncharacterized protein (DUF302 family)</fullName>
    </submittedName>
</protein>
<dbReference type="Proteomes" id="UP000592820">
    <property type="component" value="Unassembled WGS sequence"/>
</dbReference>
<dbReference type="Pfam" id="PF03625">
    <property type="entry name" value="DUF302"/>
    <property type="match status" value="1"/>
</dbReference>
<accession>A0A7W8LD55</accession>
<dbReference type="CDD" id="cd14797">
    <property type="entry name" value="DUF302"/>
    <property type="match status" value="1"/>
</dbReference>
<proteinExistence type="predicted"/>
<dbReference type="EMBL" id="JACHDE010000020">
    <property type="protein sequence ID" value="MBB5404453.1"/>
    <property type="molecule type" value="Genomic_DNA"/>
</dbReference>
<sequence>MISSLRVTIVGVMIGFGVLSTVASGEALPITMHADTLIQTSARQIALNHVTLETKVDFESFTQHLEALLGRFDPSVLKTLLQTDPAAADARLAQMEGDQGLMIFSMQNHGALFGMAGTSRHAIRYNIGNPRVAFRMTQHDIRAGLYAPLSVLVYEVAPGTVRVEYDQPSTLFRQFGNADVATVGRELDGKLASVIEHAASLAAKP</sequence>
<gene>
    <name evidence="2" type="ORF">HDG41_006549</name>
</gene>
<name>A0A7W8LD55_9BURK</name>
<dbReference type="InterPro" id="IPR005180">
    <property type="entry name" value="DUF302"/>
</dbReference>
<dbReference type="InterPro" id="IPR035923">
    <property type="entry name" value="TT1751-like_sf"/>
</dbReference>
<dbReference type="Gene3D" id="3.30.310.70">
    <property type="entry name" value="TT1751-like domain"/>
    <property type="match status" value="1"/>
</dbReference>
<dbReference type="RefSeq" id="WP_184228300.1">
    <property type="nucleotide sequence ID" value="NZ_JACHDE010000020.1"/>
</dbReference>
<reference evidence="2 3" key="1">
    <citation type="submission" date="2020-08" db="EMBL/GenBank/DDBJ databases">
        <title>Genomic Encyclopedia of Type Strains, Phase IV (KMG-V): Genome sequencing to study the core and pangenomes of soil and plant-associated prokaryotes.</title>
        <authorList>
            <person name="Whitman W."/>
        </authorList>
    </citation>
    <scope>NUCLEOTIDE SEQUENCE [LARGE SCALE GENOMIC DNA]</scope>
    <source>
        <strain evidence="2 3">JPY162</strain>
    </source>
</reference>
<comment type="caution">
    <text evidence="2">The sequence shown here is derived from an EMBL/GenBank/DDBJ whole genome shotgun (WGS) entry which is preliminary data.</text>
</comment>
<organism evidence="2 3">
    <name type="scientific">Paraburkholderia youngii</name>
    <dbReference type="NCBI Taxonomy" id="2782701"/>
    <lineage>
        <taxon>Bacteria</taxon>
        <taxon>Pseudomonadati</taxon>
        <taxon>Pseudomonadota</taxon>
        <taxon>Betaproteobacteria</taxon>
        <taxon>Burkholderiales</taxon>
        <taxon>Burkholderiaceae</taxon>
        <taxon>Paraburkholderia</taxon>
    </lineage>
</organism>
<evidence type="ECO:0000313" key="3">
    <source>
        <dbReference type="Proteomes" id="UP000592820"/>
    </source>
</evidence>
<evidence type="ECO:0000259" key="1">
    <source>
        <dbReference type="Pfam" id="PF03625"/>
    </source>
</evidence>